<organism evidence="2 3">
    <name type="scientific">Stylosanthes scabra</name>
    <dbReference type="NCBI Taxonomy" id="79078"/>
    <lineage>
        <taxon>Eukaryota</taxon>
        <taxon>Viridiplantae</taxon>
        <taxon>Streptophyta</taxon>
        <taxon>Embryophyta</taxon>
        <taxon>Tracheophyta</taxon>
        <taxon>Spermatophyta</taxon>
        <taxon>Magnoliopsida</taxon>
        <taxon>eudicotyledons</taxon>
        <taxon>Gunneridae</taxon>
        <taxon>Pentapetalae</taxon>
        <taxon>rosids</taxon>
        <taxon>fabids</taxon>
        <taxon>Fabales</taxon>
        <taxon>Fabaceae</taxon>
        <taxon>Papilionoideae</taxon>
        <taxon>50 kb inversion clade</taxon>
        <taxon>dalbergioids sensu lato</taxon>
        <taxon>Dalbergieae</taxon>
        <taxon>Pterocarpus clade</taxon>
        <taxon>Stylosanthes</taxon>
    </lineage>
</organism>
<evidence type="ECO:0000313" key="2">
    <source>
        <dbReference type="EMBL" id="MED6225754.1"/>
    </source>
</evidence>
<evidence type="ECO:0000256" key="1">
    <source>
        <dbReference type="SAM" id="MobiDB-lite"/>
    </source>
</evidence>
<feature type="region of interest" description="Disordered" evidence="1">
    <location>
        <begin position="1"/>
        <end position="25"/>
    </location>
</feature>
<accession>A0ABU6ZUW0</accession>
<dbReference type="Proteomes" id="UP001341840">
    <property type="component" value="Unassembled WGS sequence"/>
</dbReference>
<gene>
    <name evidence="2" type="ORF">PIB30_096785</name>
</gene>
<dbReference type="EMBL" id="JASCZI010274186">
    <property type="protein sequence ID" value="MED6225754.1"/>
    <property type="molecule type" value="Genomic_DNA"/>
</dbReference>
<comment type="caution">
    <text evidence="2">The sequence shown here is derived from an EMBL/GenBank/DDBJ whole genome shotgun (WGS) entry which is preliminary data.</text>
</comment>
<feature type="compositionally biased region" description="Gly residues" evidence="1">
    <location>
        <begin position="1"/>
        <end position="10"/>
    </location>
</feature>
<evidence type="ECO:0000313" key="3">
    <source>
        <dbReference type="Proteomes" id="UP001341840"/>
    </source>
</evidence>
<proteinExistence type="predicted"/>
<sequence length="92" mass="9813">GNTSGTGGTSSGESKQGRKRKRIKSVEARRWWAKLRGGGTKVDSVMVDGFKVCRVVREEEDGSVGLNEEDGGSYGGVEGWVVVLWCGFEGGC</sequence>
<reference evidence="2 3" key="1">
    <citation type="journal article" date="2023" name="Plants (Basel)">
        <title>Bridging the Gap: Combining Genomics and Transcriptomics Approaches to Understand Stylosanthes scabra, an Orphan Legume from the Brazilian Caatinga.</title>
        <authorList>
            <person name="Ferreira-Neto J.R.C."/>
            <person name="da Silva M.D."/>
            <person name="Binneck E."/>
            <person name="de Melo N.F."/>
            <person name="da Silva R.H."/>
            <person name="de Melo A.L.T.M."/>
            <person name="Pandolfi V."/>
            <person name="Bustamante F.O."/>
            <person name="Brasileiro-Vidal A.C."/>
            <person name="Benko-Iseppon A.M."/>
        </authorList>
    </citation>
    <scope>NUCLEOTIDE SEQUENCE [LARGE SCALE GENOMIC DNA]</scope>
    <source>
        <tissue evidence="2">Leaves</tissue>
    </source>
</reference>
<name>A0ABU6ZUW0_9FABA</name>
<feature type="non-terminal residue" evidence="2">
    <location>
        <position position="1"/>
    </location>
</feature>
<keyword evidence="3" id="KW-1185">Reference proteome</keyword>
<protein>
    <submittedName>
        <fullName evidence="2">Uncharacterized protein</fullName>
    </submittedName>
</protein>